<dbReference type="CDD" id="cd01075">
    <property type="entry name" value="NAD_bind_Leu_Phe_Val_DH"/>
    <property type="match status" value="1"/>
</dbReference>
<feature type="domain" description="Glutamate/phenylalanine/leucine/valine/L-tryptophan dehydrogenase C-terminal" evidence="7">
    <location>
        <begin position="146"/>
        <end position="349"/>
    </location>
</feature>
<comment type="similarity">
    <text evidence="1 6">Belongs to the Glu/Leu/Phe/Val dehydrogenases family.</text>
</comment>
<dbReference type="SUPFAM" id="SSF51735">
    <property type="entry name" value="NAD(P)-binding Rossmann-fold domains"/>
    <property type="match status" value="1"/>
</dbReference>
<reference evidence="8 9" key="1">
    <citation type="submission" date="2018-09" db="EMBL/GenBank/DDBJ databases">
        <authorList>
            <person name="Zhu H."/>
        </authorList>
    </citation>
    <scope>NUCLEOTIDE SEQUENCE [LARGE SCALE GENOMIC DNA]</scope>
    <source>
        <strain evidence="8 9">K2R01-6</strain>
    </source>
</reference>
<keyword evidence="2 6" id="KW-0560">Oxidoreductase</keyword>
<dbReference type="PRINTS" id="PR00082">
    <property type="entry name" value="GLFDHDRGNASE"/>
</dbReference>
<dbReference type="InterPro" id="IPR016211">
    <property type="entry name" value="Glu/Phe/Leu/Val/Trp_DH_bac/arc"/>
</dbReference>
<dbReference type="EMBL" id="QYUM01000004">
    <property type="protein sequence ID" value="RJF86208.1"/>
    <property type="molecule type" value="Genomic_DNA"/>
</dbReference>
<evidence type="ECO:0000256" key="1">
    <source>
        <dbReference type="ARBA" id="ARBA00006382"/>
    </source>
</evidence>
<dbReference type="InterPro" id="IPR036291">
    <property type="entry name" value="NAD(P)-bd_dom_sf"/>
</dbReference>
<dbReference type="Pfam" id="PF02812">
    <property type="entry name" value="ELFV_dehydrog_N"/>
    <property type="match status" value="1"/>
</dbReference>
<dbReference type="OrthoDB" id="9803297at2"/>
<keyword evidence="3 5" id="KW-0520">NAD</keyword>
<dbReference type="Gene3D" id="3.40.50.10860">
    <property type="entry name" value="Leucine Dehydrogenase, chain A, domain 1"/>
    <property type="match status" value="1"/>
</dbReference>
<dbReference type="PIRSF" id="PIRSF000188">
    <property type="entry name" value="Phe_leu_dh"/>
    <property type="match status" value="1"/>
</dbReference>
<evidence type="ECO:0000256" key="5">
    <source>
        <dbReference type="PIRSR" id="PIRSR000188-2"/>
    </source>
</evidence>
<evidence type="ECO:0000313" key="8">
    <source>
        <dbReference type="EMBL" id="RJF86208.1"/>
    </source>
</evidence>
<dbReference type="Pfam" id="PF00208">
    <property type="entry name" value="ELFV_dehydrog"/>
    <property type="match status" value="1"/>
</dbReference>
<evidence type="ECO:0000256" key="4">
    <source>
        <dbReference type="PIRSR" id="PIRSR000188-1"/>
    </source>
</evidence>
<protein>
    <submittedName>
        <fullName evidence="8">Glu/Leu/Phe/Val dehydrogenase</fullName>
    </submittedName>
</protein>
<sequence length="359" mass="37355">MMTLPHTIGDTPPEEIHLIEDGRGGFLGVIVLHSTVLGPAAGGCRLWHYPDREALTIDAIRLARGMSYKNAMAGLPFGGGKAVLQCPEGDFDRGALLERFAEAVERLGGAYVTAEDVGTAVGDMERVRTRTAHVAGLRAAEGMAGGDPSPWTALGVLEAMRVAVHARLGKDLADVAVAVQGAGNVGGHLCRLLAAEGARLIVADADERRAQALAAETGARVFPAASIAEADAEVFAPCALGAVLDRHSIPRLRAAVVAGAANNQLATAEDGALLHARDILYAPDYVANAGGIINVAAEYLGETAGEVEGRVRAIGPRMRALFERAMREGLPTNIVADRMARQIMANAAGAKHAHLVRAA</sequence>
<evidence type="ECO:0000256" key="6">
    <source>
        <dbReference type="RuleBase" id="RU004417"/>
    </source>
</evidence>
<keyword evidence="9" id="KW-1185">Reference proteome</keyword>
<dbReference type="InterPro" id="IPR006097">
    <property type="entry name" value="Glu/Leu/Phe/Val/Trp_DH_dimer"/>
</dbReference>
<keyword evidence="5" id="KW-0547">Nucleotide-binding</keyword>
<dbReference type="GO" id="GO:0016639">
    <property type="term" value="F:oxidoreductase activity, acting on the CH-NH2 group of donors, NAD or NADP as acceptor"/>
    <property type="evidence" value="ECO:0007669"/>
    <property type="project" value="InterPro"/>
</dbReference>
<gene>
    <name evidence="8" type="ORF">D3876_18580</name>
</gene>
<evidence type="ECO:0000256" key="3">
    <source>
        <dbReference type="ARBA" id="ARBA00023027"/>
    </source>
</evidence>
<dbReference type="SUPFAM" id="SSF53223">
    <property type="entry name" value="Aminoacid dehydrogenase-like, N-terminal domain"/>
    <property type="match status" value="1"/>
</dbReference>
<dbReference type="AlphaFoldDB" id="A0A418W878"/>
<dbReference type="GO" id="GO:0000166">
    <property type="term" value="F:nucleotide binding"/>
    <property type="evidence" value="ECO:0007669"/>
    <property type="project" value="UniProtKB-KW"/>
</dbReference>
<proteinExistence type="inferred from homology"/>
<dbReference type="PANTHER" id="PTHR42722:SF1">
    <property type="entry name" value="VALINE DEHYDROGENASE"/>
    <property type="match status" value="1"/>
</dbReference>
<comment type="caution">
    <text evidence="8">The sequence shown here is derived from an EMBL/GenBank/DDBJ whole genome shotgun (WGS) entry which is preliminary data.</text>
</comment>
<feature type="binding site" evidence="5">
    <location>
        <begin position="181"/>
        <end position="186"/>
    </location>
    <ligand>
        <name>NAD(+)</name>
        <dbReference type="ChEBI" id="CHEBI:57540"/>
    </ligand>
</feature>
<evidence type="ECO:0000259" key="7">
    <source>
        <dbReference type="SMART" id="SM00839"/>
    </source>
</evidence>
<name>A0A418W878_9SPHN</name>
<dbReference type="SMART" id="SM00839">
    <property type="entry name" value="ELFV_dehydrog"/>
    <property type="match status" value="1"/>
</dbReference>
<dbReference type="Gene3D" id="3.40.50.720">
    <property type="entry name" value="NAD(P)-binding Rossmann-like Domain"/>
    <property type="match status" value="1"/>
</dbReference>
<organism evidence="8 9">
    <name type="scientific">Sphingomonas cavernae</name>
    <dbReference type="NCBI Taxonomy" id="2320861"/>
    <lineage>
        <taxon>Bacteria</taxon>
        <taxon>Pseudomonadati</taxon>
        <taxon>Pseudomonadota</taxon>
        <taxon>Alphaproteobacteria</taxon>
        <taxon>Sphingomonadales</taxon>
        <taxon>Sphingomonadaceae</taxon>
        <taxon>Sphingomonas</taxon>
    </lineage>
</organism>
<dbReference type="PANTHER" id="PTHR42722">
    <property type="entry name" value="LEUCINE DEHYDROGENASE"/>
    <property type="match status" value="1"/>
</dbReference>
<dbReference type="InterPro" id="IPR006096">
    <property type="entry name" value="Glu/Leu/Phe/Val/Trp_DH_C"/>
</dbReference>
<dbReference type="Proteomes" id="UP000286100">
    <property type="component" value="Unassembled WGS sequence"/>
</dbReference>
<evidence type="ECO:0000313" key="9">
    <source>
        <dbReference type="Proteomes" id="UP000286100"/>
    </source>
</evidence>
<feature type="active site" description="Proton donor/acceptor" evidence="4">
    <location>
        <position position="81"/>
    </location>
</feature>
<dbReference type="InterPro" id="IPR046346">
    <property type="entry name" value="Aminoacid_DH-like_N_sf"/>
</dbReference>
<accession>A0A418W878</accession>
<dbReference type="InterPro" id="IPR006095">
    <property type="entry name" value="Glu/Leu/Phe/Val/Trp_DH"/>
</dbReference>
<evidence type="ECO:0000256" key="2">
    <source>
        <dbReference type="ARBA" id="ARBA00023002"/>
    </source>
</evidence>
<dbReference type="GO" id="GO:0006520">
    <property type="term" value="P:amino acid metabolic process"/>
    <property type="evidence" value="ECO:0007669"/>
    <property type="project" value="InterPro"/>
</dbReference>